<organism evidence="2 3">
    <name type="scientific">Winogradskyella ouciana</name>
    <dbReference type="NCBI Taxonomy" id="2608631"/>
    <lineage>
        <taxon>Bacteria</taxon>
        <taxon>Pseudomonadati</taxon>
        <taxon>Bacteroidota</taxon>
        <taxon>Flavobacteriia</taxon>
        <taxon>Flavobacteriales</taxon>
        <taxon>Flavobacteriaceae</taxon>
        <taxon>Winogradskyella</taxon>
    </lineage>
</organism>
<keyword evidence="3" id="KW-1185">Reference proteome</keyword>
<sequence length="443" mass="50295">MKLKYYSILLGILFTCFSCSKEQEPITITTDDYHAAVDKLTEVMVHDIFSPPVASRIYVYPNIAAYETLNQNSSTYQSLANQLNGLETLDTENTAEASNLQLASVIAYMNVAKELVFSKERITAYRDSLYNHWKTQNEDEFNSAKNYGLQISEQIIAWMNADNYAETRTMPDYNIYTEDPSQWEPTPPAYMKGIEPHWNKLRPFVLDSAAQFKPATHPKFSLEEGSTFHNELMDVYNLTNDIREKGDDSEEIQIARFWDCNPFVSVNKGHFMFAEKKITPGAHWIGICKIACKDTQADFEKTVYAYTKTSVAIADAFISCWDEKYRSNLIRPETLINKHIDLEWAPILQTPPFPEYTSGHSVVSGASSEVLTDIFGDNFAFNDTTELPYGLPMRSFRSFRLAAQEAAVSRLYGSIHYKAAVEIGLDQGISLGTLVNDKISFLK</sequence>
<dbReference type="InterPro" id="IPR000326">
    <property type="entry name" value="PAP2/HPO"/>
</dbReference>
<dbReference type="InterPro" id="IPR036938">
    <property type="entry name" value="PAP2/HPO_sf"/>
</dbReference>
<proteinExistence type="predicted"/>
<gene>
    <name evidence="2" type="ORF">F1003_10205</name>
</gene>
<dbReference type="CDD" id="cd03398">
    <property type="entry name" value="PAP2_haloperoxidase"/>
    <property type="match status" value="1"/>
</dbReference>
<dbReference type="EMBL" id="WJYA01000006">
    <property type="protein sequence ID" value="MTE27299.1"/>
    <property type="molecule type" value="Genomic_DNA"/>
</dbReference>
<dbReference type="Gene3D" id="1.10.606.20">
    <property type="match status" value="1"/>
</dbReference>
<reference evidence="2 3" key="1">
    <citation type="submission" date="2019-11" db="EMBL/GenBank/DDBJ databases">
        <title>Winogradskyella ouciana sp. nov., isolated from the hadal seawater of the Mariana Trench.</title>
        <authorList>
            <person name="Liu R."/>
        </authorList>
    </citation>
    <scope>NUCLEOTIDE SEQUENCE [LARGE SCALE GENOMIC DNA]</scope>
    <source>
        <strain evidence="2 3">ZXX205</strain>
    </source>
</reference>
<dbReference type="PANTHER" id="PTHR34599">
    <property type="entry name" value="PEROXIDASE-RELATED"/>
    <property type="match status" value="1"/>
</dbReference>
<evidence type="ECO:0000313" key="3">
    <source>
        <dbReference type="Proteomes" id="UP000447545"/>
    </source>
</evidence>
<dbReference type="PANTHER" id="PTHR34599:SF2">
    <property type="entry name" value="TRAF-TYPE DOMAIN-CONTAINING PROTEIN"/>
    <property type="match status" value="1"/>
</dbReference>
<dbReference type="AlphaFoldDB" id="A0A7K1GHB6"/>
<name>A0A7K1GHB6_9FLAO</name>
<dbReference type="InterPro" id="IPR052559">
    <property type="entry name" value="V-haloperoxidase"/>
</dbReference>
<accession>A0A7K1GHB6</accession>
<dbReference type="Proteomes" id="UP000447545">
    <property type="component" value="Unassembled WGS sequence"/>
</dbReference>
<dbReference type="Pfam" id="PF01569">
    <property type="entry name" value="PAP2"/>
    <property type="match status" value="1"/>
</dbReference>
<dbReference type="SUPFAM" id="SSF48317">
    <property type="entry name" value="Acid phosphatase/Vanadium-dependent haloperoxidase"/>
    <property type="match status" value="1"/>
</dbReference>
<evidence type="ECO:0000313" key="2">
    <source>
        <dbReference type="EMBL" id="MTE27299.1"/>
    </source>
</evidence>
<evidence type="ECO:0000259" key="1">
    <source>
        <dbReference type="Pfam" id="PF01569"/>
    </source>
</evidence>
<dbReference type="RefSeq" id="WP_155089326.1">
    <property type="nucleotide sequence ID" value="NZ_WJYA01000006.1"/>
</dbReference>
<protein>
    <submittedName>
        <fullName evidence="2">Phosphatase PAP2 family protein</fullName>
    </submittedName>
</protein>
<feature type="domain" description="Phosphatidic acid phosphatase type 2/haloperoxidase" evidence="1">
    <location>
        <begin position="311"/>
        <end position="435"/>
    </location>
</feature>
<comment type="caution">
    <text evidence="2">The sequence shown here is derived from an EMBL/GenBank/DDBJ whole genome shotgun (WGS) entry which is preliminary data.</text>
</comment>